<gene>
    <name evidence="1" type="ORF">QBC37DRAFT_420430</name>
</gene>
<sequence length="145" mass="15423">MLLGRLAQIEEFLADVPAGHPPPIDFILAAETDLQNLKDRIFTCQGHTTAATITFTNATSTSSFSSCLSTSRPVFLILSLLAERVIHLFEELFRHANALIDASGDHTQFASSNFGFHDPGVASSTTVLCVPSLRPTGGCTSDGSA</sequence>
<evidence type="ECO:0000313" key="1">
    <source>
        <dbReference type="EMBL" id="KAK4214759.1"/>
    </source>
</evidence>
<protein>
    <submittedName>
        <fullName evidence="1">Uncharacterized protein</fullName>
    </submittedName>
</protein>
<proteinExistence type="predicted"/>
<dbReference type="Proteomes" id="UP001301769">
    <property type="component" value="Unassembled WGS sequence"/>
</dbReference>
<reference evidence="1" key="2">
    <citation type="submission" date="2023-05" db="EMBL/GenBank/DDBJ databases">
        <authorList>
            <consortium name="Lawrence Berkeley National Laboratory"/>
            <person name="Steindorff A."/>
            <person name="Hensen N."/>
            <person name="Bonometti L."/>
            <person name="Westerberg I."/>
            <person name="Brannstrom I.O."/>
            <person name="Guillou S."/>
            <person name="Cros-Aarteil S."/>
            <person name="Calhoun S."/>
            <person name="Haridas S."/>
            <person name="Kuo A."/>
            <person name="Mondo S."/>
            <person name="Pangilinan J."/>
            <person name="Riley R."/>
            <person name="Labutti K."/>
            <person name="Andreopoulos B."/>
            <person name="Lipzen A."/>
            <person name="Chen C."/>
            <person name="Yanf M."/>
            <person name="Daum C."/>
            <person name="Ng V."/>
            <person name="Clum A."/>
            <person name="Ohm R."/>
            <person name="Martin F."/>
            <person name="Silar P."/>
            <person name="Natvig D."/>
            <person name="Lalanne C."/>
            <person name="Gautier V."/>
            <person name="Ament-Velasquez S.L."/>
            <person name="Kruys A."/>
            <person name="Hutchinson M.I."/>
            <person name="Powell A.J."/>
            <person name="Barry K."/>
            <person name="Miller A.N."/>
            <person name="Grigoriev I.V."/>
            <person name="Debuchy R."/>
            <person name="Gladieux P."/>
            <person name="Thoren M.H."/>
            <person name="Johannesson H."/>
        </authorList>
    </citation>
    <scope>NUCLEOTIDE SEQUENCE</scope>
    <source>
        <strain evidence="1">PSN293</strain>
    </source>
</reference>
<dbReference type="AlphaFoldDB" id="A0AAN6Y8S4"/>
<dbReference type="EMBL" id="MU858088">
    <property type="protein sequence ID" value="KAK4214759.1"/>
    <property type="molecule type" value="Genomic_DNA"/>
</dbReference>
<organism evidence="1 2">
    <name type="scientific">Rhypophila decipiens</name>
    <dbReference type="NCBI Taxonomy" id="261697"/>
    <lineage>
        <taxon>Eukaryota</taxon>
        <taxon>Fungi</taxon>
        <taxon>Dikarya</taxon>
        <taxon>Ascomycota</taxon>
        <taxon>Pezizomycotina</taxon>
        <taxon>Sordariomycetes</taxon>
        <taxon>Sordariomycetidae</taxon>
        <taxon>Sordariales</taxon>
        <taxon>Naviculisporaceae</taxon>
        <taxon>Rhypophila</taxon>
    </lineage>
</organism>
<reference evidence="1" key="1">
    <citation type="journal article" date="2023" name="Mol. Phylogenet. Evol.">
        <title>Genome-scale phylogeny and comparative genomics of the fungal order Sordariales.</title>
        <authorList>
            <person name="Hensen N."/>
            <person name="Bonometti L."/>
            <person name="Westerberg I."/>
            <person name="Brannstrom I.O."/>
            <person name="Guillou S."/>
            <person name="Cros-Aarteil S."/>
            <person name="Calhoun S."/>
            <person name="Haridas S."/>
            <person name="Kuo A."/>
            <person name="Mondo S."/>
            <person name="Pangilinan J."/>
            <person name="Riley R."/>
            <person name="LaButti K."/>
            <person name="Andreopoulos B."/>
            <person name="Lipzen A."/>
            <person name="Chen C."/>
            <person name="Yan M."/>
            <person name="Daum C."/>
            <person name="Ng V."/>
            <person name="Clum A."/>
            <person name="Steindorff A."/>
            <person name="Ohm R.A."/>
            <person name="Martin F."/>
            <person name="Silar P."/>
            <person name="Natvig D.O."/>
            <person name="Lalanne C."/>
            <person name="Gautier V."/>
            <person name="Ament-Velasquez S.L."/>
            <person name="Kruys A."/>
            <person name="Hutchinson M.I."/>
            <person name="Powell A.J."/>
            <person name="Barry K."/>
            <person name="Miller A.N."/>
            <person name="Grigoriev I.V."/>
            <person name="Debuchy R."/>
            <person name="Gladieux P."/>
            <person name="Hiltunen Thoren M."/>
            <person name="Johannesson H."/>
        </authorList>
    </citation>
    <scope>NUCLEOTIDE SEQUENCE</scope>
    <source>
        <strain evidence="1">PSN293</strain>
    </source>
</reference>
<comment type="caution">
    <text evidence="1">The sequence shown here is derived from an EMBL/GenBank/DDBJ whole genome shotgun (WGS) entry which is preliminary data.</text>
</comment>
<keyword evidence="2" id="KW-1185">Reference proteome</keyword>
<evidence type="ECO:0000313" key="2">
    <source>
        <dbReference type="Proteomes" id="UP001301769"/>
    </source>
</evidence>
<accession>A0AAN6Y8S4</accession>
<name>A0AAN6Y8S4_9PEZI</name>